<evidence type="ECO:0000313" key="1">
    <source>
        <dbReference type="EMBL" id="EEC18570.1"/>
    </source>
</evidence>
<dbReference type="EMBL" id="DS944647">
    <property type="protein sequence ID" value="EEC18570.1"/>
    <property type="molecule type" value="Genomic_DNA"/>
</dbReference>
<dbReference type="Gene3D" id="3.60.10.10">
    <property type="entry name" value="Endonuclease/exonuclease/phosphatase"/>
    <property type="match status" value="1"/>
</dbReference>
<feature type="non-terminal residue" evidence="1">
    <location>
        <position position="77"/>
    </location>
</feature>
<organism>
    <name type="scientific">Ixodes scapularis</name>
    <name type="common">Black-legged tick</name>
    <name type="synonym">Deer tick</name>
    <dbReference type="NCBI Taxonomy" id="6945"/>
    <lineage>
        <taxon>Eukaryota</taxon>
        <taxon>Metazoa</taxon>
        <taxon>Ecdysozoa</taxon>
        <taxon>Arthropoda</taxon>
        <taxon>Chelicerata</taxon>
        <taxon>Arachnida</taxon>
        <taxon>Acari</taxon>
        <taxon>Parasitiformes</taxon>
        <taxon>Ixodida</taxon>
        <taxon>Ixodoidea</taxon>
        <taxon>Ixodidae</taxon>
        <taxon>Ixodinae</taxon>
        <taxon>Ixodes</taxon>
    </lineage>
</organism>
<protein>
    <submittedName>
        <fullName evidence="1">Uncharacterized protein</fullName>
    </submittedName>
</protein>
<reference evidence="1" key="1">
    <citation type="submission" date="2008-03" db="EMBL/GenBank/DDBJ databases">
        <title>Annotation of Ixodes scapularis.</title>
        <authorList>
            <consortium name="Ixodes scapularis Genome Project Consortium"/>
            <person name="Caler E."/>
            <person name="Hannick L.I."/>
            <person name="Bidwell S."/>
            <person name="Joardar V."/>
            <person name="Thiagarajan M."/>
            <person name="Amedeo P."/>
            <person name="Galinsky K.J."/>
            <person name="Schobel S."/>
            <person name="Inman J."/>
            <person name="Hostetler J."/>
            <person name="Miller J."/>
            <person name="Hammond M."/>
            <person name="Megy K."/>
            <person name="Lawson D."/>
            <person name="Kodira C."/>
            <person name="Sutton G."/>
            <person name="Meyer J."/>
            <person name="Hill C.A."/>
            <person name="Birren B."/>
            <person name="Nene V."/>
            <person name="Collins F."/>
            <person name="Alarcon-Chaidez F."/>
            <person name="Wikel S."/>
            <person name="Strausberg R."/>
        </authorList>
    </citation>
    <scope>NUCLEOTIDE SEQUENCE [LARGE SCALE GENOMIC DNA]</scope>
    <source>
        <strain evidence="1">Wikel colony</strain>
    </source>
</reference>
<dbReference type="VEuPathDB" id="VectorBase:ISCW014310"/>
<gene>
    <name evidence="1" type="ORF">IscW_ISCW014310</name>
</gene>
<dbReference type="AlphaFoldDB" id="B7QI98"/>
<proteinExistence type="predicted"/>
<dbReference type="InterPro" id="IPR036691">
    <property type="entry name" value="Endo/exonu/phosph_ase_sf"/>
</dbReference>
<accession>B7QI98</accession>
<dbReference type="SUPFAM" id="SSF56219">
    <property type="entry name" value="DNase I-like"/>
    <property type="match status" value="1"/>
</dbReference>
<name>B7QI98_IXOSC</name>
<feature type="non-terminal residue" evidence="1">
    <location>
        <position position="1"/>
    </location>
</feature>
<dbReference type="HOGENOM" id="CLU_204800_0_0_1"/>
<dbReference type="VEuPathDB" id="VectorBase:ISCI014310"/>
<sequence>LVNKSVDFQHVVIEHETYVVVVTETWLHSDIQDYEVCPPGYNIIRNDRYGRGGGVAIIVDNRIRSTLIQHPPDIESL</sequence>
<dbReference type="PaxDb" id="6945-B7QI98"/>